<dbReference type="EMBL" id="JACHEB010000008">
    <property type="protein sequence ID" value="MBB5329890.1"/>
    <property type="molecule type" value="Genomic_DNA"/>
</dbReference>
<evidence type="ECO:0000313" key="3">
    <source>
        <dbReference type="Proteomes" id="UP000535182"/>
    </source>
</evidence>
<feature type="chain" id="PRO_5040768504" evidence="1">
    <location>
        <begin position="25"/>
        <end position="157"/>
    </location>
</feature>
<gene>
    <name evidence="2" type="ORF">HDF14_003519</name>
</gene>
<proteinExistence type="predicted"/>
<dbReference type="AlphaFoldDB" id="A0A9X0U5C2"/>
<evidence type="ECO:0000313" key="2">
    <source>
        <dbReference type="EMBL" id="MBB5329890.1"/>
    </source>
</evidence>
<dbReference type="RefSeq" id="WP_183978816.1">
    <property type="nucleotide sequence ID" value="NZ_JACHEB010000008.1"/>
</dbReference>
<keyword evidence="1" id="KW-0732">Signal</keyword>
<accession>A0A9X0U5C2</accession>
<comment type="caution">
    <text evidence="2">The sequence shown here is derived from an EMBL/GenBank/DDBJ whole genome shotgun (WGS) entry which is preliminary data.</text>
</comment>
<evidence type="ECO:0000256" key="1">
    <source>
        <dbReference type="SAM" id="SignalP"/>
    </source>
</evidence>
<sequence>MTILTRLASLILISSSLISTVHVAAQTTPTDLDKSIDLSVGSHVKVEHLLTDLQRSVAQHNPAAVATLVHYPIKVNPGKHPITIKTPKAFIKDYDSIITHDISDVILKQKYEALFVNSQGVMLGDGEVWITGFCLDKNCKNSDIKIGTIQDTKNLKP</sequence>
<feature type="signal peptide" evidence="1">
    <location>
        <begin position="1"/>
        <end position="24"/>
    </location>
</feature>
<dbReference type="Proteomes" id="UP000535182">
    <property type="component" value="Unassembled WGS sequence"/>
</dbReference>
<organism evidence="2 3">
    <name type="scientific">Tunturiibacter gelidiferens</name>
    <dbReference type="NCBI Taxonomy" id="3069689"/>
    <lineage>
        <taxon>Bacteria</taxon>
        <taxon>Pseudomonadati</taxon>
        <taxon>Acidobacteriota</taxon>
        <taxon>Terriglobia</taxon>
        <taxon>Terriglobales</taxon>
        <taxon>Acidobacteriaceae</taxon>
        <taxon>Tunturiibacter</taxon>
    </lineage>
</organism>
<keyword evidence="3" id="KW-1185">Reference proteome</keyword>
<reference evidence="2 3" key="1">
    <citation type="submission" date="2020-08" db="EMBL/GenBank/DDBJ databases">
        <title>Genomic Encyclopedia of Type Strains, Phase IV (KMG-V): Genome sequencing to study the core and pangenomes of soil and plant-associated prokaryotes.</title>
        <authorList>
            <person name="Whitman W."/>
        </authorList>
    </citation>
    <scope>NUCLEOTIDE SEQUENCE [LARGE SCALE GENOMIC DNA]</scope>
    <source>
        <strain evidence="2 3">X5P2</strain>
    </source>
</reference>
<name>A0A9X0U5C2_9BACT</name>
<protein>
    <submittedName>
        <fullName evidence="2">Uncharacterized protein</fullName>
    </submittedName>
</protein>